<dbReference type="Pfam" id="PF02585">
    <property type="entry name" value="PIG-L"/>
    <property type="match status" value="1"/>
</dbReference>
<dbReference type="Proteomes" id="UP000656042">
    <property type="component" value="Unassembled WGS sequence"/>
</dbReference>
<comment type="caution">
    <text evidence="2">The sequence shown here is derived from an EMBL/GenBank/DDBJ whole genome shotgun (WGS) entry which is preliminary data.</text>
</comment>
<dbReference type="AlphaFoldDB" id="A0A8J3FL19"/>
<dbReference type="InterPro" id="IPR003737">
    <property type="entry name" value="GlcNAc_PI_deacetylase-related"/>
</dbReference>
<reference evidence="2" key="2">
    <citation type="submission" date="2020-09" db="EMBL/GenBank/DDBJ databases">
        <authorList>
            <person name="Sun Q."/>
            <person name="Zhou Y."/>
        </authorList>
    </citation>
    <scope>NUCLEOTIDE SEQUENCE</scope>
    <source>
        <strain evidence="2">CGMCC 4.7299</strain>
    </source>
</reference>
<evidence type="ECO:0000256" key="1">
    <source>
        <dbReference type="ARBA" id="ARBA00022833"/>
    </source>
</evidence>
<dbReference type="PANTHER" id="PTHR12993:SF11">
    <property type="entry name" value="N-ACETYLGLUCOSAMINYL-PHOSPHATIDYLINOSITOL DE-N-ACETYLASE"/>
    <property type="match status" value="1"/>
</dbReference>
<name>A0A8J3FL19_9ACTN</name>
<dbReference type="SUPFAM" id="SSF102588">
    <property type="entry name" value="LmbE-like"/>
    <property type="match status" value="1"/>
</dbReference>
<dbReference type="Gene3D" id="3.40.50.10320">
    <property type="entry name" value="LmbE-like"/>
    <property type="match status" value="1"/>
</dbReference>
<accession>A0A8J3FL19</accession>
<keyword evidence="1" id="KW-0862">Zinc</keyword>
<dbReference type="GO" id="GO:0016811">
    <property type="term" value="F:hydrolase activity, acting on carbon-nitrogen (but not peptide) bonds, in linear amides"/>
    <property type="evidence" value="ECO:0007669"/>
    <property type="project" value="TreeGrafter"/>
</dbReference>
<gene>
    <name evidence="2" type="ORF">GCM10012284_07160</name>
</gene>
<evidence type="ECO:0000313" key="3">
    <source>
        <dbReference type="Proteomes" id="UP000656042"/>
    </source>
</evidence>
<evidence type="ECO:0000313" key="2">
    <source>
        <dbReference type="EMBL" id="GGK75754.1"/>
    </source>
</evidence>
<reference evidence="2" key="1">
    <citation type="journal article" date="2014" name="Int. J. Syst. Evol. Microbiol.">
        <title>Complete genome sequence of Corynebacterium casei LMG S-19264T (=DSM 44701T), isolated from a smear-ripened cheese.</title>
        <authorList>
            <consortium name="US DOE Joint Genome Institute (JGI-PGF)"/>
            <person name="Walter F."/>
            <person name="Albersmeier A."/>
            <person name="Kalinowski J."/>
            <person name="Ruckert C."/>
        </authorList>
    </citation>
    <scope>NUCLEOTIDE SEQUENCE</scope>
    <source>
        <strain evidence="2">CGMCC 4.7299</strain>
    </source>
</reference>
<dbReference type="RefSeq" id="WP_229715444.1">
    <property type="nucleotide sequence ID" value="NZ_BMMX01000001.1"/>
</dbReference>
<dbReference type="PANTHER" id="PTHR12993">
    <property type="entry name" value="N-ACETYLGLUCOSAMINYL-PHOSPHATIDYLINOSITOL DE-N-ACETYLASE-RELATED"/>
    <property type="match status" value="1"/>
</dbReference>
<proteinExistence type="predicted"/>
<organism evidence="2 3">
    <name type="scientific">Mangrovihabitans endophyticus</name>
    <dbReference type="NCBI Taxonomy" id="1751298"/>
    <lineage>
        <taxon>Bacteria</taxon>
        <taxon>Bacillati</taxon>
        <taxon>Actinomycetota</taxon>
        <taxon>Actinomycetes</taxon>
        <taxon>Micromonosporales</taxon>
        <taxon>Micromonosporaceae</taxon>
        <taxon>Mangrovihabitans</taxon>
    </lineage>
</organism>
<sequence length="224" mass="23763">MARRDLPPMTGVLVVAAHPDDESFGLGAVIGALGERGIPVTVLCFTHGEASTLHGVRGDLGAIRSRELTAAGAALGVRGLDLRAYPDGKLSEAPLAELTAHVRRLVDAVHPSHLLAFDPNGVTGHPDHRRASEAALAAADAVGLPLLAWAIPQRVAARLNAEFGTAFAGRSDRDLPIVLAVSRHLQRRAIACHRSQSTENPVLRRRLRLLGGQEYLMLIAPPGR</sequence>
<keyword evidence="3" id="KW-1185">Reference proteome</keyword>
<dbReference type="InterPro" id="IPR024078">
    <property type="entry name" value="LmbE-like_dom_sf"/>
</dbReference>
<dbReference type="GO" id="GO:0016137">
    <property type="term" value="P:glycoside metabolic process"/>
    <property type="evidence" value="ECO:0007669"/>
    <property type="project" value="UniProtKB-ARBA"/>
</dbReference>
<dbReference type="EMBL" id="BMMX01000001">
    <property type="protein sequence ID" value="GGK75754.1"/>
    <property type="molecule type" value="Genomic_DNA"/>
</dbReference>
<protein>
    <submittedName>
        <fullName evidence="2">PIG-L domain-containing protein</fullName>
    </submittedName>
</protein>